<keyword evidence="4 8" id="KW-0547">Nucleotide-binding</keyword>
<dbReference type="Gene3D" id="2.40.50.100">
    <property type="match status" value="1"/>
</dbReference>
<keyword evidence="3" id="KW-0997">Cell inner membrane</keyword>
<dbReference type="GO" id="GO:0043190">
    <property type="term" value="C:ATP-binding cassette (ABC) transporter complex"/>
    <property type="evidence" value="ECO:0007669"/>
    <property type="project" value="InterPro"/>
</dbReference>
<reference evidence="10 11" key="1">
    <citation type="submission" date="2016-09" db="EMBL/GenBank/DDBJ databases">
        <title>Metabolic pathway, cell adaptation mechanisms and a novel monoxygenase revealed through proteogenomic-transcription analysis of a Sphingomonas haloaromaticamans strain degrading the fungicide ortho-phenylphenol.</title>
        <authorList>
            <person name="Perruchon C."/>
            <person name="Papadopoulou E.S."/>
            <person name="Rousidou C."/>
            <person name="Vasileiadis S."/>
            <person name="Tanou G."/>
            <person name="Amoutzias G."/>
            <person name="Molassiotis A."/>
            <person name="Karpouzas D.G."/>
        </authorList>
    </citation>
    <scope>NUCLEOTIDE SEQUENCE [LARGE SCALE GENOMIC DNA]</scope>
    <source>
        <strain evidence="10 11">P3</strain>
    </source>
</reference>
<dbReference type="Pfam" id="PF00005">
    <property type="entry name" value="ABC_tran"/>
    <property type="match status" value="1"/>
</dbReference>
<evidence type="ECO:0000256" key="4">
    <source>
        <dbReference type="ARBA" id="ARBA00022741"/>
    </source>
</evidence>
<keyword evidence="1 8" id="KW-0813">Transport</keyword>
<evidence type="ECO:0000313" key="10">
    <source>
        <dbReference type="EMBL" id="OHT18104.1"/>
    </source>
</evidence>
<keyword evidence="5 8" id="KW-0067">ATP-binding</keyword>
<dbReference type="NCBIfam" id="TIGR01187">
    <property type="entry name" value="potA"/>
    <property type="match status" value="1"/>
</dbReference>
<dbReference type="InterPro" id="IPR017871">
    <property type="entry name" value="ABC_transporter-like_CS"/>
</dbReference>
<comment type="subunit">
    <text evidence="8">The complex is composed of two ATP-binding proteins (PotA), two transmembrane proteins (PotB and PotC) and a solute-binding protein (PotD).</text>
</comment>
<dbReference type="PROSITE" id="PS00211">
    <property type="entry name" value="ABC_TRANSPORTER_1"/>
    <property type="match status" value="1"/>
</dbReference>
<evidence type="ECO:0000256" key="1">
    <source>
        <dbReference type="ARBA" id="ARBA00022448"/>
    </source>
</evidence>
<dbReference type="PANTHER" id="PTHR42781">
    <property type="entry name" value="SPERMIDINE/PUTRESCINE IMPORT ATP-BINDING PROTEIN POTA"/>
    <property type="match status" value="1"/>
</dbReference>
<dbReference type="InterPro" id="IPR027417">
    <property type="entry name" value="P-loop_NTPase"/>
</dbReference>
<dbReference type="AlphaFoldDB" id="A0A1S1H7N3"/>
<dbReference type="CDD" id="cd03300">
    <property type="entry name" value="ABC_PotA_N"/>
    <property type="match status" value="1"/>
</dbReference>
<dbReference type="InterPro" id="IPR003439">
    <property type="entry name" value="ABC_transporter-like_ATP-bd"/>
</dbReference>
<evidence type="ECO:0000256" key="8">
    <source>
        <dbReference type="RuleBase" id="RU364083"/>
    </source>
</evidence>
<dbReference type="PANTHER" id="PTHR42781:SF5">
    <property type="entry name" value="PUTRESCINE TRANSPORT ATP-BINDING PROTEIN POTG"/>
    <property type="match status" value="1"/>
</dbReference>
<evidence type="ECO:0000256" key="5">
    <source>
        <dbReference type="ARBA" id="ARBA00022840"/>
    </source>
</evidence>
<dbReference type="InterPro" id="IPR003593">
    <property type="entry name" value="AAA+_ATPase"/>
</dbReference>
<accession>A0A1S1H7N3</accession>
<dbReference type="GO" id="GO:0005524">
    <property type="term" value="F:ATP binding"/>
    <property type="evidence" value="ECO:0007669"/>
    <property type="project" value="UniProtKB-KW"/>
</dbReference>
<dbReference type="InterPro" id="IPR017879">
    <property type="entry name" value="PotA_ATP-bd"/>
</dbReference>
<comment type="caution">
    <text evidence="10">The sequence shown here is derived from an EMBL/GenBank/DDBJ whole genome shotgun (WGS) entry which is preliminary data.</text>
</comment>
<dbReference type="GO" id="GO:0015594">
    <property type="term" value="F:ABC-type putrescine transporter activity"/>
    <property type="evidence" value="ECO:0007669"/>
    <property type="project" value="InterPro"/>
</dbReference>
<dbReference type="EMBL" id="MIPT01000001">
    <property type="protein sequence ID" value="OHT18104.1"/>
    <property type="molecule type" value="Genomic_DNA"/>
</dbReference>
<dbReference type="SUPFAM" id="SSF50331">
    <property type="entry name" value="MOP-like"/>
    <property type="match status" value="1"/>
</dbReference>
<dbReference type="RefSeq" id="WP_015458786.1">
    <property type="nucleotide sequence ID" value="NZ_MIPT01000001.1"/>
</dbReference>
<organism evidence="10 11">
    <name type="scientific">Edaphosphingomonas haloaromaticamans</name>
    <dbReference type="NCBI Taxonomy" id="653954"/>
    <lineage>
        <taxon>Bacteria</taxon>
        <taxon>Pseudomonadati</taxon>
        <taxon>Pseudomonadota</taxon>
        <taxon>Alphaproteobacteria</taxon>
        <taxon>Sphingomonadales</taxon>
        <taxon>Rhizorhabdaceae</taxon>
        <taxon>Edaphosphingomonas</taxon>
    </lineage>
</organism>
<dbReference type="OrthoDB" id="9802264at2"/>
<evidence type="ECO:0000256" key="3">
    <source>
        <dbReference type="ARBA" id="ARBA00022519"/>
    </source>
</evidence>
<dbReference type="InterPro" id="IPR008995">
    <property type="entry name" value="Mo/tungstate-bd_C_term_dom"/>
</dbReference>
<dbReference type="InterPro" id="IPR013611">
    <property type="entry name" value="Transp-assoc_OB_typ2"/>
</dbReference>
<evidence type="ECO:0000256" key="2">
    <source>
        <dbReference type="ARBA" id="ARBA00022475"/>
    </source>
</evidence>
<gene>
    <name evidence="10" type="primary">ugpC</name>
    <name evidence="8" type="synonym">potA</name>
    <name evidence="10" type="ORF">BHE75_00073</name>
</gene>
<dbReference type="Pfam" id="PF08402">
    <property type="entry name" value="TOBE_2"/>
    <property type="match status" value="1"/>
</dbReference>
<proteinExistence type="inferred from homology"/>
<dbReference type="InterPro" id="IPR005893">
    <property type="entry name" value="PotA-like"/>
</dbReference>
<protein>
    <recommendedName>
        <fullName evidence="8">Spermidine/putrescine import ATP-binding protein PotA</fullName>
        <ecNumber evidence="8">7.6.2.11</ecNumber>
    </recommendedName>
</protein>
<keyword evidence="6 8" id="KW-1278">Translocase</keyword>
<feature type="domain" description="ABC transporter" evidence="9">
    <location>
        <begin position="7"/>
        <end position="237"/>
    </location>
</feature>
<dbReference type="FunFam" id="3.40.50.300:FF:000133">
    <property type="entry name" value="Spermidine/putrescine import ATP-binding protein PotA"/>
    <property type="match status" value="1"/>
</dbReference>
<comment type="function">
    <text evidence="8">Part of the ABC transporter complex PotABCD involved in spermidine/putrescine import. Responsible for energy coupling to the transport system.</text>
</comment>
<keyword evidence="11" id="KW-1185">Reference proteome</keyword>
<dbReference type="SUPFAM" id="SSF52540">
    <property type="entry name" value="P-loop containing nucleoside triphosphate hydrolases"/>
    <property type="match status" value="1"/>
</dbReference>
<evidence type="ECO:0000259" key="9">
    <source>
        <dbReference type="PROSITE" id="PS50893"/>
    </source>
</evidence>
<comment type="catalytic activity">
    <reaction evidence="8">
        <text>ATP + H2O + polyamine-[polyamine-binding protein]Side 1 = ADP + phosphate + polyamineSide 2 + [polyamine-binding protein]Side 1.</text>
        <dbReference type="EC" id="7.6.2.11"/>
    </reaction>
</comment>
<keyword evidence="2 8" id="KW-1003">Cell membrane</keyword>
<dbReference type="InterPro" id="IPR050093">
    <property type="entry name" value="ABC_SmlMolc_Importer"/>
</dbReference>
<keyword evidence="7 8" id="KW-0472">Membrane</keyword>
<sequence length="374" mass="40639">MAEKALIRIEGVTKRFGQFAAVDDVTLDIAEGEFFALLGPSGCGKTTLLRMIAGLEVPSEGRILIDGEDMAGVPPNRRPVNMVFQSYAVFPHMSVADNVAYGLRMEGVPKAERADRVAEALALVKLDGLEARRPDQLSGGQRQRVALARALVKRPRVLLLDEPLSALDAKLREQMRFELAQIQDEVGVTFVMVTHDQDEALALATRCAVMNRGLLQQVATPDDLYEYPASRFVADFIGSVNLFEGELAVDEPGHAMVTCPTLAAPIYVDHGVTGGTGTTVWAAIRPEKIEMLHRPEGGLPPTVAGVPAGSNVVAGIIRHIAYLGSETVYEVDAEGGARVKVLRPNVARYEERGFDWDEPVWLAWHPRSPAVLLS</sequence>
<comment type="similarity">
    <text evidence="8">Belongs to the ABC transporter superfamily. Spermidine/putrescine importer (TC 3.A.1.11.1) family.</text>
</comment>
<name>A0A1S1H7N3_9SPHN</name>
<evidence type="ECO:0000256" key="7">
    <source>
        <dbReference type="ARBA" id="ARBA00023136"/>
    </source>
</evidence>
<evidence type="ECO:0000313" key="11">
    <source>
        <dbReference type="Proteomes" id="UP000179467"/>
    </source>
</evidence>
<dbReference type="PROSITE" id="PS50893">
    <property type="entry name" value="ABC_TRANSPORTER_2"/>
    <property type="match status" value="1"/>
</dbReference>
<dbReference type="GO" id="GO:0016887">
    <property type="term" value="F:ATP hydrolysis activity"/>
    <property type="evidence" value="ECO:0007669"/>
    <property type="project" value="InterPro"/>
</dbReference>
<evidence type="ECO:0000256" key="6">
    <source>
        <dbReference type="ARBA" id="ARBA00022967"/>
    </source>
</evidence>
<dbReference type="SMART" id="SM00382">
    <property type="entry name" value="AAA"/>
    <property type="match status" value="1"/>
</dbReference>
<dbReference type="Gene3D" id="3.40.50.300">
    <property type="entry name" value="P-loop containing nucleotide triphosphate hydrolases"/>
    <property type="match status" value="1"/>
</dbReference>
<keyword evidence="10" id="KW-0378">Hydrolase</keyword>
<dbReference type="EC" id="7.6.2.11" evidence="8"/>
<dbReference type="Proteomes" id="UP000179467">
    <property type="component" value="Unassembled WGS sequence"/>
</dbReference>